<dbReference type="KEGG" id="vdi:Vdis_1236"/>
<evidence type="ECO:0000313" key="1">
    <source>
        <dbReference type="EMBL" id="ADN50622.1"/>
    </source>
</evidence>
<reference evidence="2" key="2">
    <citation type="journal article" date="2010" name="Stand. Genomic Sci.">
        <title>Complete genome sequence of Vulcanisaeta distributa type strain (IC-017T).</title>
        <authorList>
            <person name="Mavromatis K."/>
            <person name="Sikorski J."/>
            <person name="Pabst E."/>
            <person name="Teshima H."/>
            <person name="Lapidus A."/>
            <person name="Lucas S."/>
            <person name="Nolan M."/>
            <person name="Glavina Del Rio T."/>
            <person name="Cheng J."/>
            <person name="Bruce D."/>
            <person name="Goodwin L."/>
            <person name="Pitluck S."/>
            <person name="Liolios K."/>
            <person name="Ivanova N."/>
            <person name="Mikhailova N."/>
            <person name="Pati A."/>
            <person name="Chen A."/>
            <person name="Palaniappan K."/>
            <person name="Land M."/>
            <person name="Hauser L."/>
            <person name="Chang Y."/>
            <person name="Jeffries C."/>
            <person name="Rohde M."/>
            <person name="Spring S."/>
            <person name="Goker M."/>
            <person name="Wirth R."/>
            <person name="Woyke T."/>
            <person name="Bristow J."/>
            <person name="Eisen J."/>
            <person name="Markowitz V."/>
            <person name="Hugenholtz P."/>
            <person name="Klenk H."/>
            <person name="Kyrpides N."/>
        </authorList>
    </citation>
    <scope>NUCLEOTIDE SEQUENCE [LARGE SCALE GENOMIC DNA]</scope>
    <source>
        <strain evidence="2">DSM 14429 / JCM 11212 / NBRC 100878 / IC-017</strain>
    </source>
</reference>
<keyword evidence="2" id="KW-1185">Reference proteome</keyword>
<evidence type="ECO:0000313" key="2">
    <source>
        <dbReference type="Proteomes" id="UP000006681"/>
    </source>
</evidence>
<dbReference type="EMBL" id="CP002100">
    <property type="protein sequence ID" value="ADN50622.1"/>
    <property type="molecule type" value="Genomic_DNA"/>
</dbReference>
<proteinExistence type="predicted"/>
<reference evidence="1 2" key="1">
    <citation type="journal article" date="2010" name="Stand. Genomic Sci.">
        <title>Complete genome sequence of Vulcanisaeta distributa type strain (IC-017).</title>
        <authorList>
            <person name="Mavromatis K."/>
            <person name="Sikorski J."/>
            <person name="Pabst E."/>
            <person name="Teshima H."/>
            <person name="Lapidus A."/>
            <person name="Lucas S."/>
            <person name="Nolan M."/>
            <person name="Glavina Del Rio T."/>
            <person name="Cheng J.F."/>
            <person name="Bruce D."/>
            <person name="Goodwin L."/>
            <person name="Pitluck S."/>
            <person name="Liolios K."/>
            <person name="Ivanova N."/>
            <person name="Mikhailova N."/>
            <person name="Pati A."/>
            <person name="Chen A."/>
            <person name="Palaniappan K."/>
            <person name="Land M."/>
            <person name="Hauser L."/>
            <person name="Chang Y.J."/>
            <person name="Jeffries C.D."/>
            <person name="Rohde M."/>
            <person name="Spring S."/>
            <person name="Goker M."/>
            <person name="Wirth R."/>
            <person name="Woyke T."/>
            <person name="Bristow J."/>
            <person name="Eisen J.A."/>
            <person name="Markowitz V."/>
            <person name="Hugenholtz P."/>
            <person name="Klenk H.P."/>
            <person name="Kyrpides N.C."/>
        </authorList>
    </citation>
    <scope>NUCLEOTIDE SEQUENCE [LARGE SCALE GENOMIC DNA]</scope>
    <source>
        <strain evidence="2">DSM 14429 / JCM 11212 / NBRC 100878 / IC-017</strain>
    </source>
</reference>
<dbReference type="eggNOG" id="arCOG05548">
    <property type="taxonomic scope" value="Archaea"/>
</dbReference>
<dbReference type="STRING" id="572478.Vdis_1236"/>
<accession>E1QRC5</accession>
<gene>
    <name evidence="1" type="ordered locus">Vdis_1236</name>
</gene>
<dbReference type="HOGENOM" id="CLU_1891556_0_0_2"/>
<name>E1QRC5_VULDI</name>
<organism evidence="1 2">
    <name type="scientific">Vulcanisaeta distributa (strain DSM 14429 / JCM 11212 / NBRC 100878 / IC-017)</name>
    <dbReference type="NCBI Taxonomy" id="572478"/>
    <lineage>
        <taxon>Archaea</taxon>
        <taxon>Thermoproteota</taxon>
        <taxon>Thermoprotei</taxon>
        <taxon>Thermoproteales</taxon>
        <taxon>Thermoproteaceae</taxon>
        <taxon>Vulcanisaeta</taxon>
    </lineage>
</organism>
<dbReference type="Proteomes" id="UP000006681">
    <property type="component" value="Chromosome"/>
</dbReference>
<sequence>MTMRIFHRYLVYVTKDVGRRVRYPGSVRLCNNEGRVLRLRLRYGGPFTKTGLENYVTYVALVSNDIIVSNKSIESEAFQLSPGECINFDVEYEVSGELADELDFVKLKMINDGLLSVGGFQFDVITED</sequence>
<protein>
    <submittedName>
        <fullName evidence="1">Uncharacterized protein</fullName>
    </submittedName>
</protein>
<dbReference type="AlphaFoldDB" id="E1QRC5"/>